<dbReference type="InterPro" id="IPR009003">
    <property type="entry name" value="Peptidase_S1_PA"/>
</dbReference>
<dbReference type="InterPro" id="IPR008256">
    <property type="entry name" value="Peptidase_S1B"/>
</dbReference>
<dbReference type="EMBL" id="JAAXOS010000003">
    <property type="protein sequence ID" value="NKY25875.1"/>
    <property type="molecule type" value="Genomic_DNA"/>
</dbReference>
<dbReference type="Proteomes" id="UP000540698">
    <property type="component" value="Unassembled WGS sequence"/>
</dbReference>
<evidence type="ECO:0000313" key="8">
    <source>
        <dbReference type="Proteomes" id="UP000540698"/>
    </source>
</evidence>
<keyword evidence="4 6" id="KW-0378">Hydrolase</keyword>
<evidence type="ECO:0000256" key="1">
    <source>
        <dbReference type="ARBA" id="ARBA00008764"/>
    </source>
</evidence>
<reference evidence="7 8" key="1">
    <citation type="submission" date="2020-04" db="EMBL/GenBank/DDBJ databases">
        <title>MicrobeNet Type strains.</title>
        <authorList>
            <person name="Nicholson A.C."/>
        </authorList>
    </citation>
    <scope>NUCLEOTIDE SEQUENCE [LARGE SCALE GENOMIC DNA]</scope>
    <source>
        <strain evidence="7 8">DSM 44956</strain>
    </source>
</reference>
<dbReference type="PANTHER" id="PTHR15462:SF8">
    <property type="entry name" value="SERINE PROTEASE"/>
    <property type="match status" value="1"/>
</dbReference>
<dbReference type="Pfam" id="PF13365">
    <property type="entry name" value="Trypsin_2"/>
    <property type="match status" value="1"/>
</dbReference>
<keyword evidence="2 6" id="KW-0645">Protease</keyword>
<dbReference type="RefSeq" id="WP_157113985.1">
    <property type="nucleotide sequence ID" value="NZ_JAAXOS010000003.1"/>
</dbReference>
<dbReference type="InterPro" id="IPR043504">
    <property type="entry name" value="Peptidase_S1_PA_chymotrypsin"/>
</dbReference>
<dbReference type="EC" id="3.4.21.-" evidence="6"/>
<evidence type="ECO:0000256" key="3">
    <source>
        <dbReference type="ARBA" id="ARBA00022729"/>
    </source>
</evidence>
<dbReference type="GO" id="GO:0008236">
    <property type="term" value="F:serine-type peptidase activity"/>
    <property type="evidence" value="ECO:0007669"/>
    <property type="project" value="UniProtKB-KW"/>
</dbReference>
<dbReference type="AlphaFoldDB" id="A0A7X6L106"/>
<sequence length="366" mass="40565">MRTCTPKRGVARQYMGLDELASAEPIPATMDMPADMADILKPESGFYVQSTHKPKMDFSVEHVPEAVDMWRIIEHAANGERLRTSIPILDQIELSPKDSSDLSRADKTRTQSRRPPWMAQHFLPRLAPFCIDEVRSRLLPTRTFLEPKASEATKRLEYPWCTVGYIHWEKSGKKVRASGTLVGSNLVLTAGHALPWGDPNCSIEFTPAYSKQASVVAPYGSSYVKSFTGYPPTTPFTATGYDYAICELYKPLGDALGWMGVEWSPDESDYLGRQYNSSGYPVAFAGRPAVEFGLQIVDIDSDSPGIELETDLYLDSNVYGGWSGGPLWYYDGADPIIVGTVCGHEKDVFDPERVVHSGGKAMFDLV</sequence>
<keyword evidence="5 6" id="KW-0720">Serine protease</keyword>
<evidence type="ECO:0000256" key="2">
    <source>
        <dbReference type="ARBA" id="ARBA00022670"/>
    </source>
</evidence>
<protein>
    <recommendedName>
        <fullName evidence="6">Serine protease</fullName>
        <ecNumber evidence="6">3.4.21.-</ecNumber>
    </recommendedName>
</protein>
<dbReference type="PANTHER" id="PTHR15462">
    <property type="entry name" value="SERINE PROTEASE"/>
    <property type="match status" value="1"/>
</dbReference>
<dbReference type="SUPFAM" id="SSF50494">
    <property type="entry name" value="Trypsin-like serine proteases"/>
    <property type="match status" value="1"/>
</dbReference>
<proteinExistence type="inferred from homology"/>
<name>A0A7X6L106_9NOCA</name>
<dbReference type="PRINTS" id="PR00839">
    <property type="entry name" value="V8PROTEASE"/>
</dbReference>
<keyword evidence="3" id="KW-0732">Signal</keyword>
<comment type="similarity">
    <text evidence="1 6">Belongs to the peptidase S1B family.</text>
</comment>
<comment type="caution">
    <text evidence="7">The sequence shown here is derived from an EMBL/GenBank/DDBJ whole genome shotgun (WGS) entry which is preliminary data.</text>
</comment>
<dbReference type="GO" id="GO:0006508">
    <property type="term" value="P:proteolysis"/>
    <property type="evidence" value="ECO:0007669"/>
    <property type="project" value="UniProtKB-KW"/>
</dbReference>
<keyword evidence="8" id="KW-1185">Reference proteome</keyword>
<gene>
    <name evidence="7" type="ORF">HGB38_06485</name>
</gene>
<organism evidence="7 8">
    <name type="scientific">Nocardia gamkensis</name>
    <dbReference type="NCBI Taxonomy" id="352869"/>
    <lineage>
        <taxon>Bacteria</taxon>
        <taxon>Bacillati</taxon>
        <taxon>Actinomycetota</taxon>
        <taxon>Actinomycetes</taxon>
        <taxon>Mycobacteriales</taxon>
        <taxon>Nocardiaceae</taxon>
        <taxon>Nocardia</taxon>
    </lineage>
</organism>
<accession>A0A7X6L106</accession>
<dbReference type="InterPro" id="IPR050966">
    <property type="entry name" value="Glutamyl_endopeptidase"/>
</dbReference>
<evidence type="ECO:0000313" key="7">
    <source>
        <dbReference type="EMBL" id="NKY25875.1"/>
    </source>
</evidence>
<evidence type="ECO:0000256" key="5">
    <source>
        <dbReference type="ARBA" id="ARBA00022825"/>
    </source>
</evidence>
<evidence type="ECO:0000256" key="6">
    <source>
        <dbReference type="RuleBase" id="RU004296"/>
    </source>
</evidence>
<evidence type="ECO:0000256" key="4">
    <source>
        <dbReference type="ARBA" id="ARBA00022801"/>
    </source>
</evidence>
<dbReference type="Gene3D" id="2.40.10.10">
    <property type="entry name" value="Trypsin-like serine proteases"/>
    <property type="match status" value="2"/>
</dbReference>